<protein>
    <submittedName>
        <fullName evidence="3">Uncharacterized protein LOC136081825</fullName>
    </submittedName>
</protein>
<accession>A0ABM4C3J8</accession>
<gene>
    <name evidence="3" type="primary">LOC136081825</name>
</gene>
<proteinExistence type="predicted"/>
<keyword evidence="2" id="KW-1185">Reference proteome</keyword>
<feature type="region of interest" description="Disordered" evidence="1">
    <location>
        <begin position="48"/>
        <end position="71"/>
    </location>
</feature>
<dbReference type="Proteomes" id="UP001652625">
    <property type="component" value="Chromosome 06"/>
</dbReference>
<sequence>MIVKVVKSLQIPETDWLQFTVKCLGVYEEYETARKKAKKGEITSDLDTATSDTEKMKSEKRKKMSVNDFPNEDDVDINTRYMNMNNVGLSIDVGQVTSKKKPKTNKDNFDNFDFQMSNKCILKNKPDTKKLLLPPQPPFRYASDQSSYQNNCQFESHMTSTLAPKQPVLRHKPPFNTARFHSADTQIMHNSTMHLNSMESSYNSHEIVNQKSYNDEKEPQDFISKISSDFRTPQSETTYYLPRTEQAVYGDVIKLLVEVKK</sequence>
<dbReference type="RefSeq" id="XP_065656129.1">
    <property type="nucleotide sequence ID" value="XM_065800057.1"/>
</dbReference>
<evidence type="ECO:0000313" key="3">
    <source>
        <dbReference type="RefSeq" id="XP_065656129.1"/>
    </source>
</evidence>
<organism evidence="2 3">
    <name type="scientific">Hydra vulgaris</name>
    <name type="common">Hydra</name>
    <name type="synonym">Hydra attenuata</name>
    <dbReference type="NCBI Taxonomy" id="6087"/>
    <lineage>
        <taxon>Eukaryota</taxon>
        <taxon>Metazoa</taxon>
        <taxon>Cnidaria</taxon>
        <taxon>Hydrozoa</taxon>
        <taxon>Hydroidolina</taxon>
        <taxon>Anthoathecata</taxon>
        <taxon>Aplanulata</taxon>
        <taxon>Hydridae</taxon>
        <taxon>Hydra</taxon>
    </lineage>
</organism>
<reference evidence="3" key="1">
    <citation type="submission" date="2025-08" db="UniProtKB">
        <authorList>
            <consortium name="RefSeq"/>
        </authorList>
    </citation>
    <scope>IDENTIFICATION</scope>
</reference>
<evidence type="ECO:0000256" key="1">
    <source>
        <dbReference type="SAM" id="MobiDB-lite"/>
    </source>
</evidence>
<dbReference type="GeneID" id="136081825"/>
<name>A0ABM4C3J8_HYDVU</name>
<evidence type="ECO:0000313" key="2">
    <source>
        <dbReference type="Proteomes" id="UP001652625"/>
    </source>
</evidence>